<dbReference type="EMBL" id="JANJQO010003642">
    <property type="protein sequence ID" value="KAJ2957518.1"/>
    <property type="molecule type" value="Genomic_DNA"/>
</dbReference>
<keyword evidence="2" id="KW-1185">Reference proteome</keyword>
<accession>A0ACC1MDF6</accession>
<protein>
    <submittedName>
        <fullName evidence="1">Uncharacterized protein</fullName>
    </submittedName>
</protein>
<reference evidence="1" key="1">
    <citation type="submission" date="2022-08" db="EMBL/GenBank/DDBJ databases">
        <title>Genome Sequence of Lecanicillium fungicola.</title>
        <authorList>
            <person name="Buettner E."/>
        </authorList>
    </citation>
    <scope>NUCLEOTIDE SEQUENCE</scope>
    <source>
        <strain evidence="1">Babe33</strain>
    </source>
</reference>
<name>A0ACC1MDF6_9HYPO</name>
<evidence type="ECO:0000313" key="2">
    <source>
        <dbReference type="Proteomes" id="UP001143910"/>
    </source>
</evidence>
<organism evidence="1 2">
    <name type="scientific">Zarea fungicola</name>
    <dbReference type="NCBI Taxonomy" id="93591"/>
    <lineage>
        <taxon>Eukaryota</taxon>
        <taxon>Fungi</taxon>
        <taxon>Dikarya</taxon>
        <taxon>Ascomycota</taxon>
        <taxon>Pezizomycotina</taxon>
        <taxon>Sordariomycetes</taxon>
        <taxon>Hypocreomycetidae</taxon>
        <taxon>Hypocreales</taxon>
        <taxon>Cordycipitaceae</taxon>
        <taxon>Zarea</taxon>
    </lineage>
</organism>
<gene>
    <name evidence="1" type="ORF">NQ176_g11239</name>
</gene>
<sequence>MHLSPSPRAGSQKRLRESKLDPKARAAILGEKSLPGKSVFDYLSSSARDRLAIASGKSNLPPGRGEVPAEYVSSPEEKLKALWDQVTKVDRDTAAAAIARGSSGPYADDDGKRNRYQAYLEHGANPDRPLPAKPTHMTDDDYLREMNEFFNCARIFKPMTGFMASRFTTAKTTQPATVDNSKAGDLVTHAEPKLSDPAEEAAKIGMYGRLTRSVRDFYPTRLLCKRFNVKPPAHSEPDGNTDSSNFSGSAASAQEPNTLLLTIGSAMGRMTTQQSVGKEIKPVLTKVDPEKNDAVEASTASADLLKAVFGDSDEEED</sequence>
<evidence type="ECO:0000313" key="1">
    <source>
        <dbReference type="EMBL" id="KAJ2957518.1"/>
    </source>
</evidence>
<dbReference type="Proteomes" id="UP001143910">
    <property type="component" value="Unassembled WGS sequence"/>
</dbReference>
<proteinExistence type="predicted"/>
<comment type="caution">
    <text evidence="1">The sequence shown here is derived from an EMBL/GenBank/DDBJ whole genome shotgun (WGS) entry which is preliminary data.</text>
</comment>